<evidence type="ECO:0000256" key="4">
    <source>
        <dbReference type="ARBA" id="ARBA00022777"/>
    </source>
</evidence>
<dbReference type="SUPFAM" id="SSF142764">
    <property type="entry name" value="YgbK-like"/>
    <property type="match status" value="1"/>
</dbReference>
<dbReference type="EMBL" id="LYTK01000012">
    <property type="protein sequence ID" value="OBQ64813.1"/>
    <property type="molecule type" value="Genomic_DNA"/>
</dbReference>
<dbReference type="Gene3D" id="3.40.50.10840">
    <property type="entry name" value="Putative sugar-binding, N-terminal domain"/>
    <property type="match status" value="1"/>
</dbReference>
<dbReference type="GO" id="GO:0005524">
    <property type="term" value="F:ATP binding"/>
    <property type="evidence" value="ECO:0007669"/>
    <property type="project" value="UniProtKB-KW"/>
</dbReference>
<evidence type="ECO:0000256" key="1">
    <source>
        <dbReference type="ARBA" id="ARBA00005715"/>
    </source>
</evidence>
<feature type="domain" description="Four-carbon acid sugar kinase N-terminal" evidence="13">
    <location>
        <begin position="11"/>
        <end position="234"/>
    </location>
</feature>
<dbReference type="EC" id="2.7.1.217" evidence="10"/>
<comment type="function">
    <text evidence="9">Catalyzes the ATP-dependent phosphorylation of 3-oxo-tetronate to 3-oxo-tetronate 4-phosphate.</text>
</comment>
<gene>
    <name evidence="15" type="ORF">A8145_11140</name>
</gene>
<dbReference type="GO" id="GO:0016301">
    <property type="term" value="F:kinase activity"/>
    <property type="evidence" value="ECO:0007669"/>
    <property type="project" value="UniProtKB-KW"/>
</dbReference>
<evidence type="ECO:0000259" key="14">
    <source>
        <dbReference type="Pfam" id="PF17042"/>
    </source>
</evidence>
<dbReference type="RefSeq" id="WP_065005414.1">
    <property type="nucleotide sequence ID" value="NZ_CP033334.1"/>
</dbReference>
<sequence length="458" mass="47641">MTASTPSLLFGAIADDLTGGTELASMLVARGIPTGCTVGLEAAIPSGNLAHVILLKTRVIAAGDAVRQVLEAADRLAEAGARQIFFKYCATFDSTPAGNIGPCAEALLERLGGGVTLFAPALCETGRTVYQGHMFGAAQLLAESPKRFDPLTPMTDSNLVRVLQAQSRGKAGLVPWLTIDAGPEAIRDAVREKSARGETLLVTDTLRERDLAAIAQAAFDLPLMTGNSSVVAHLPPAWMSHGLLSRDDLVAASLPAVNGPAAVLAGSVADRTIEQLERFAQNNPVLTIDLAEAFRGKDVIAQARAFAGRHLPGAMIAIATTAPQATVETLQQAHGRDVVAARAEEILAGIAQILVRDLGVRRLVVAGGETAGSVVKALGIIRIAMGAYEGPGLSRAIADVPGLPDDPLALMLKSGKLGGTYIFADVLRDMTRATTIAPAIDTWPPAKPTIEPRTGKTS</sequence>
<evidence type="ECO:0000256" key="11">
    <source>
        <dbReference type="ARBA" id="ARBA00039461"/>
    </source>
</evidence>
<keyword evidence="3" id="KW-0547">Nucleotide-binding</keyword>
<keyword evidence="2" id="KW-0808">Transferase</keyword>
<dbReference type="Gene3D" id="3.40.980.20">
    <property type="entry name" value="Four-carbon acid sugar kinase, nucleotide binding domain"/>
    <property type="match status" value="1"/>
</dbReference>
<evidence type="ECO:0000256" key="2">
    <source>
        <dbReference type="ARBA" id="ARBA00022679"/>
    </source>
</evidence>
<proteinExistence type="inferred from homology"/>
<dbReference type="InterPro" id="IPR042213">
    <property type="entry name" value="NBD_C_sf"/>
</dbReference>
<dbReference type="Pfam" id="PF17042">
    <property type="entry name" value="NBD_C"/>
    <property type="match status" value="1"/>
</dbReference>
<comment type="catalytic activity">
    <reaction evidence="8">
        <text>3-dehydro-D-erythronate + ATP = 3-dehydro-4-O-phospho-D-erythronate + ADP + H(+)</text>
        <dbReference type="Rhea" id="RHEA:52556"/>
        <dbReference type="ChEBI" id="CHEBI:15378"/>
        <dbReference type="ChEBI" id="CHEBI:30616"/>
        <dbReference type="ChEBI" id="CHEBI:57958"/>
        <dbReference type="ChEBI" id="CHEBI:136593"/>
        <dbReference type="ChEBI" id="CHEBI:456216"/>
        <dbReference type="EC" id="2.7.1.217"/>
    </reaction>
</comment>
<keyword evidence="5" id="KW-0067">ATP-binding</keyword>
<dbReference type="Proteomes" id="UP000093737">
    <property type="component" value="Unassembled WGS sequence"/>
</dbReference>
<evidence type="ECO:0000256" key="7">
    <source>
        <dbReference type="ARBA" id="ARBA00035898"/>
    </source>
</evidence>
<evidence type="ECO:0000313" key="15">
    <source>
        <dbReference type="EMBL" id="OBQ64813.1"/>
    </source>
</evidence>
<evidence type="ECO:0000256" key="8">
    <source>
        <dbReference type="ARBA" id="ARBA00036346"/>
    </source>
</evidence>
<name>A0A6M7TSI5_RHILI</name>
<evidence type="ECO:0000256" key="10">
    <source>
        <dbReference type="ARBA" id="ARBA00039095"/>
    </source>
</evidence>
<evidence type="ECO:0000256" key="5">
    <source>
        <dbReference type="ARBA" id="ARBA00022840"/>
    </source>
</evidence>
<evidence type="ECO:0000256" key="12">
    <source>
        <dbReference type="ARBA" id="ARBA00041377"/>
    </source>
</evidence>
<dbReference type="InterPro" id="IPR037051">
    <property type="entry name" value="4-carb_acid_sugar_kinase_N_sf"/>
</dbReference>
<evidence type="ECO:0000256" key="3">
    <source>
        <dbReference type="ARBA" id="ARBA00022741"/>
    </source>
</evidence>
<evidence type="ECO:0000313" key="16">
    <source>
        <dbReference type="Proteomes" id="UP000093737"/>
    </source>
</evidence>
<organism evidence="15 16">
    <name type="scientific">Rhizobium loti</name>
    <name type="common">Mesorhizobium loti</name>
    <dbReference type="NCBI Taxonomy" id="381"/>
    <lineage>
        <taxon>Bacteria</taxon>
        <taxon>Pseudomonadati</taxon>
        <taxon>Pseudomonadota</taxon>
        <taxon>Alphaproteobacteria</taxon>
        <taxon>Hyphomicrobiales</taxon>
        <taxon>Phyllobacteriaceae</taxon>
        <taxon>Mesorhizobium</taxon>
    </lineage>
</organism>
<reference evidence="15 16" key="1">
    <citation type="submission" date="2016-05" db="EMBL/GenBank/DDBJ databases">
        <authorList>
            <person name="Ramsay J.P."/>
        </authorList>
    </citation>
    <scope>NUCLEOTIDE SEQUENCE [LARGE SCALE GENOMIC DNA]</scope>
    <source>
        <strain evidence="15 16">NZP2042</strain>
    </source>
</reference>
<dbReference type="InterPro" id="IPR031475">
    <property type="entry name" value="NBD_C"/>
</dbReference>
<accession>A0A6M7TSI5</accession>
<keyword evidence="6" id="KW-0119">Carbohydrate metabolism</keyword>
<comment type="similarity">
    <text evidence="1">Belongs to the four-carbon acid sugar kinase family.</text>
</comment>
<dbReference type="AlphaFoldDB" id="A0A6M7TSI5"/>
<dbReference type="InterPro" id="IPR010737">
    <property type="entry name" value="4-carb_acid_sugar_kinase_N"/>
</dbReference>
<protein>
    <recommendedName>
        <fullName evidence="11">3-oxo-tetronate kinase</fullName>
        <ecNumber evidence="10">2.7.1.217</ecNumber>
    </recommendedName>
    <alternativeName>
        <fullName evidence="12">3-dehydrotetronate 4-kinase</fullName>
    </alternativeName>
</protein>
<evidence type="ECO:0000259" key="13">
    <source>
        <dbReference type="Pfam" id="PF07005"/>
    </source>
</evidence>
<comment type="caution">
    <text evidence="15">The sequence shown here is derived from an EMBL/GenBank/DDBJ whole genome shotgun (WGS) entry which is preliminary data.</text>
</comment>
<dbReference type="Pfam" id="PF07005">
    <property type="entry name" value="SBD_N"/>
    <property type="match status" value="1"/>
</dbReference>
<keyword evidence="4" id="KW-0418">Kinase</keyword>
<feature type="domain" description="Four-carbon acid sugar kinase nucleotide binding" evidence="14">
    <location>
        <begin position="262"/>
        <end position="420"/>
    </location>
</feature>
<dbReference type="NCBIfam" id="NF043035">
    <property type="entry name" value="OxoTetrKin"/>
    <property type="match status" value="1"/>
</dbReference>
<evidence type="ECO:0000256" key="9">
    <source>
        <dbReference type="ARBA" id="ARBA00037335"/>
    </source>
</evidence>
<comment type="catalytic activity">
    <reaction evidence="7">
        <text>3-dehydro-L-erythronate + ATP = 3-dehydro-4-O-phospho-L-erythronate + ADP + H(+)</text>
        <dbReference type="Rhea" id="RHEA:52552"/>
        <dbReference type="ChEBI" id="CHEBI:15378"/>
        <dbReference type="ChEBI" id="CHEBI:30616"/>
        <dbReference type="ChEBI" id="CHEBI:136592"/>
        <dbReference type="ChEBI" id="CHEBI:136670"/>
        <dbReference type="ChEBI" id="CHEBI:456216"/>
        <dbReference type="EC" id="2.7.1.217"/>
    </reaction>
</comment>
<evidence type="ECO:0000256" key="6">
    <source>
        <dbReference type="ARBA" id="ARBA00023277"/>
    </source>
</evidence>
<dbReference type="InterPro" id="IPR050007">
    <property type="entry name" value="OtnK"/>
</dbReference>